<protein>
    <submittedName>
        <fullName evidence="1">BnaC02g23880D protein</fullName>
    </submittedName>
</protein>
<evidence type="ECO:0000313" key="2">
    <source>
        <dbReference type="Proteomes" id="UP000028999"/>
    </source>
</evidence>
<dbReference type="Proteomes" id="UP000028999">
    <property type="component" value="Unassembled WGS sequence"/>
</dbReference>
<organism evidence="1 2">
    <name type="scientific">Brassica napus</name>
    <name type="common">Rape</name>
    <dbReference type="NCBI Taxonomy" id="3708"/>
    <lineage>
        <taxon>Eukaryota</taxon>
        <taxon>Viridiplantae</taxon>
        <taxon>Streptophyta</taxon>
        <taxon>Embryophyta</taxon>
        <taxon>Tracheophyta</taxon>
        <taxon>Spermatophyta</taxon>
        <taxon>Magnoliopsida</taxon>
        <taxon>eudicotyledons</taxon>
        <taxon>Gunneridae</taxon>
        <taxon>Pentapetalae</taxon>
        <taxon>rosids</taxon>
        <taxon>malvids</taxon>
        <taxon>Brassicales</taxon>
        <taxon>Brassicaceae</taxon>
        <taxon>Brassiceae</taxon>
        <taxon>Brassica</taxon>
    </lineage>
</organism>
<accession>A0A078G728</accession>
<keyword evidence="2" id="KW-1185">Reference proteome</keyword>
<dbReference type="EMBL" id="LK032107">
    <property type="protein sequence ID" value="CDY20428.1"/>
    <property type="molecule type" value="Genomic_DNA"/>
</dbReference>
<gene>
    <name evidence="1" type="primary">BnaC02g23880D</name>
    <name evidence="1" type="ORF">GSBRNA2T00012493001</name>
</gene>
<reference evidence="1 2" key="1">
    <citation type="journal article" date="2014" name="Science">
        <title>Plant genetics. Early allopolyploid evolution in the post-Neolithic Brassica napus oilseed genome.</title>
        <authorList>
            <person name="Chalhoub B."/>
            <person name="Denoeud F."/>
            <person name="Liu S."/>
            <person name="Parkin I.A."/>
            <person name="Tang H."/>
            <person name="Wang X."/>
            <person name="Chiquet J."/>
            <person name="Belcram H."/>
            <person name="Tong C."/>
            <person name="Samans B."/>
            <person name="Correa M."/>
            <person name="Da Silva C."/>
            <person name="Just J."/>
            <person name="Falentin C."/>
            <person name="Koh C.S."/>
            <person name="Le Clainche I."/>
            <person name="Bernard M."/>
            <person name="Bento P."/>
            <person name="Noel B."/>
            <person name="Labadie K."/>
            <person name="Alberti A."/>
            <person name="Charles M."/>
            <person name="Arnaud D."/>
            <person name="Guo H."/>
            <person name="Daviaud C."/>
            <person name="Alamery S."/>
            <person name="Jabbari K."/>
            <person name="Zhao M."/>
            <person name="Edger P.P."/>
            <person name="Chelaifa H."/>
            <person name="Tack D."/>
            <person name="Lassalle G."/>
            <person name="Mestiri I."/>
            <person name="Schnel N."/>
            <person name="Le Paslier M.C."/>
            <person name="Fan G."/>
            <person name="Renault V."/>
            <person name="Bayer P.E."/>
            <person name="Golicz A.A."/>
            <person name="Manoli S."/>
            <person name="Lee T.H."/>
            <person name="Thi V.H."/>
            <person name="Chalabi S."/>
            <person name="Hu Q."/>
            <person name="Fan C."/>
            <person name="Tollenaere R."/>
            <person name="Lu Y."/>
            <person name="Battail C."/>
            <person name="Shen J."/>
            <person name="Sidebottom C.H."/>
            <person name="Wang X."/>
            <person name="Canaguier A."/>
            <person name="Chauveau A."/>
            <person name="Berard A."/>
            <person name="Deniot G."/>
            <person name="Guan M."/>
            <person name="Liu Z."/>
            <person name="Sun F."/>
            <person name="Lim Y.P."/>
            <person name="Lyons E."/>
            <person name="Town C.D."/>
            <person name="Bancroft I."/>
            <person name="Wang X."/>
            <person name="Meng J."/>
            <person name="Ma J."/>
            <person name="Pires J.C."/>
            <person name="King G.J."/>
            <person name="Brunel D."/>
            <person name="Delourme R."/>
            <person name="Renard M."/>
            <person name="Aury J.M."/>
            <person name="Adams K.L."/>
            <person name="Batley J."/>
            <person name="Snowdon R.J."/>
            <person name="Tost J."/>
            <person name="Edwards D."/>
            <person name="Zhou Y."/>
            <person name="Hua W."/>
            <person name="Sharpe A.G."/>
            <person name="Paterson A.H."/>
            <person name="Guan C."/>
            <person name="Wincker P."/>
        </authorList>
    </citation>
    <scope>NUCLEOTIDE SEQUENCE [LARGE SCALE GENOMIC DNA]</scope>
    <source>
        <strain evidence="2">cv. Darmor-bzh</strain>
    </source>
</reference>
<evidence type="ECO:0000313" key="1">
    <source>
        <dbReference type="EMBL" id="CDY20428.1"/>
    </source>
</evidence>
<proteinExistence type="predicted"/>
<sequence>MAKIRWTRKKRTK</sequence>
<name>A0A078G728_BRANA</name>
<dbReference type="PaxDb" id="3708-A0A078G728"/>